<evidence type="ECO:0000313" key="15">
    <source>
        <dbReference type="Proteomes" id="UP000007303"/>
    </source>
</evidence>
<evidence type="ECO:0000256" key="9">
    <source>
        <dbReference type="ARBA" id="ARBA00023065"/>
    </source>
</evidence>
<evidence type="ECO:0000256" key="2">
    <source>
        <dbReference type="ARBA" id="ARBA00022448"/>
    </source>
</evidence>
<dbReference type="InterPro" id="IPR027359">
    <property type="entry name" value="Volt_channel_dom_sf"/>
</dbReference>
<dbReference type="PANTHER" id="PTHR45628:SF11">
    <property type="entry name" value="VOLTAGE-DEPENDENT L-TYPE CALCIUM CHANNEL SUBUNIT ALPHA-1D"/>
    <property type="match status" value="1"/>
</dbReference>
<dbReference type="GeneTree" id="ENSGT00940000154839"/>
<evidence type="ECO:0000256" key="7">
    <source>
        <dbReference type="ARBA" id="ARBA00022882"/>
    </source>
</evidence>
<evidence type="ECO:0000256" key="11">
    <source>
        <dbReference type="ARBA" id="ARBA00023303"/>
    </source>
</evidence>
<dbReference type="InParanoid" id="H3CDJ2"/>
<keyword evidence="2" id="KW-0813">Transport</keyword>
<dbReference type="PRINTS" id="PR01630">
    <property type="entry name" value="LVDCCALPHA1"/>
</dbReference>
<feature type="transmembrane region" description="Helical" evidence="12">
    <location>
        <begin position="82"/>
        <end position="99"/>
    </location>
</feature>
<dbReference type="SUPFAM" id="SSF81324">
    <property type="entry name" value="Voltage-gated potassium channels"/>
    <property type="match status" value="1"/>
</dbReference>
<dbReference type="STRING" id="99883.ENSTNIP00000006315"/>
<dbReference type="Pfam" id="PF00520">
    <property type="entry name" value="Ion_trans"/>
    <property type="match status" value="1"/>
</dbReference>
<evidence type="ECO:0000256" key="10">
    <source>
        <dbReference type="ARBA" id="ARBA00023136"/>
    </source>
</evidence>
<keyword evidence="10 12" id="KW-0472">Membrane</keyword>
<dbReference type="FunFam" id="1.20.120.350:FF:000010">
    <property type="entry name" value="Voltage-dependent L-type calcium channel subunit alpha"/>
    <property type="match status" value="1"/>
</dbReference>
<protein>
    <recommendedName>
        <fullName evidence="13">Ion transport domain-containing protein</fullName>
    </recommendedName>
</protein>
<reference evidence="14" key="2">
    <citation type="submission" date="2025-08" db="UniProtKB">
        <authorList>
            <consortium name="Ensembl"/>
        </authorList>
    </citation>
    <scope>IDENTIFICATION</scope>
</reference>
<dbReference type="GO" id="GO:0005891">
    <property type="term" value="C:voltage-gated calcium channel complex"/>
    <property type="evidence" value="ECO:0007669"/>
    <property type="project" value="InterPro"/>
</dbReference>
<dbReference type="GO" id="GO:0008331">
    <property type="term" value="F:high voltage-gated calcium channel activity"/>
    <property type="evidence" value="ECO:0007669"/>
    <property type="project" value="TreeGrafter"/>
</dbReference>
<keyword evidence="9" id="KW-0406">Ion transport</keyword>
<keyword evidence="15" id="KW-1185">Reference proteome</keyword>
<keyword evidence="6" id="KW-0106">Calcium</keyword>
<dbReference type="Gene3D" id="1.20.120.350">
    <property type="entry name" value="Voltage-gated potassium channels. Chain C"/>
    <property type="match status" value="1"/>
</dbReference>
<sequence length="229" mass="25483">LSPLLPPQRQIMPAAPESLPLVTCHLIAVGALAQKKRQQYAKSKKQGSNANNRPPRALFCLNLNNPIRRACISLVEWKPFDIFILIAIFANCMALAVYVPFPEDDSNSTNHDLETVEYAFLIIFTIETFLKIIAYGLVMHQNAYVRNGWNMLDFVIVVIGLFSVVLEFLTKEEKGNGESSQPSMHGHGGKPGGFDVKALRAFRVLRPLRLVSGVPSDLELQVVLNSIIK</sequence>
<keyword evidence="11" id="KW-0407">Ion channel</keyword>
<dbReference type="HOGENOM" id="CLU_1212257_0_0_1"/>
<comment type="subcellular location">
    <subcellularLocation>
        <location evidence="1">Membrane</location>
        <topology evidence="1">Multi-pass membrane protein</topology>
    </subcellularLocation>
</comment>
<proteinExistence type="predicted"/>
<name>H3CDJ2_TETNG</name>
<dbReference type="InterPro" id="IPR005821">
    <property type="entry name" value="Ion_trans_dom"/>
</dbReference>
<evidence type="ECO:0000256" key="1">
    <source>
        <dbReference type="ARBA" id="ARBA00004141"/>
    </source>
</evidence>
<evidence type="ECO:0000313" key="14">
    <source>
        <dbReference type="Ensembl" id="ENSTNIP00000006315.1"/>
    </source>
</evidence>
<feature type="transmembrane region" description="Helical" evidence="12">
    <location>
        <begin position="150"/>
        <end position="169"/>
    </location>
</feature>
<evidence type="ECO:0000259" key="13">
    <source>
        <dbReference type="Pfam" id="PF00520"/>
    </source>
</evidence>
<evidence type="ECO:0000256" key="5">
    <source>
        <dbReference type="ARBA" id="ARBA00022692"/>
    </source>
</evidence>
<evidence type="ECO:0000256" key="6">
    <source>
        <dbReference type="ARBA" id="ARBA00022837"/>
    </source>
</evidence>
<keyword evidence="8 12" id="KW-1133">Transmembrane helix</keyword>
<dbReference type="InterPro" id="IPR005446">
    <property type="entry name" value="VDCC_L_a1su"/>
</dbReference>
<dbReference type="GO" id="GO:0098703">
    <property type="term" value="P:calcium ion import across plasma membrane"/>
    <property type="evidence" value="ECO:0007669"/>
    <property type="project" value="TreeGrafter"/>
</dbReference>
<evidence type="ECO:0000256" key="12">
    <source>
        <dbReference type="SAM" id="Phobius"/>
    </source>
</evidence>
<evidence type="ECO:0000256" key="4">
    <source>
        <dbReference type="ARBA" id="ARBA00022673"/>
    </source>
</evidence>
<dbReference type="PANTHER" id="PTHR45628">
    <property type="entry name" value="VOLTAGE-DEPENDENT CALCIUM CHANNEL TYPE A SUBUNIT ALPHA-1"/>
    <property type="match status" value="1"/>
</dbReference>
<dbReference type="Proteomes" id="UP000007303">
    <property type="component" value="Unassembled WGS sequence"/>
</dbReference>
<accession>H3CDJ2</accession>
<dbReference type="Ensembl" id="ENSTNIT00000006464.1">
    <property type="protein sequence ID" value="ENSTNIP00000006315.1"/>
    <property type="gene ID" value="ENSTNIG00000003716.1"/>
</dbReference>
<evidence type="ECO:0000256" key="3">
    <source>
        <dbReference type="ARBA" id="ARBA00022568"/>
    </source>
</evidence>
<evidence type="ECO:0000256" key="8">
    <source>
        <dbReference type="ARBA" id="ARBA00022989"/>
    </source>
</evidence>
<organism evidence="14 15">
    <name type="scientific">Tetraodon nigroviridis</name>
    <name type="common">Spotted green pufferfish</name>
    <name type="synonym">Chelonodon nigroviridis</name>
    <dbReference type="NCBI Taxonomy" id="99883"/>
    <lineage>
        <taxon>Eukaryota</taxon>
        <taxon>Metazoa</taxon>
        <taxon>Chordata</taxon>
        <taxon>Craniata</taxon>
        <taxon>Vertebrata</taxon>
        <taxon>Euteleostomi</taxon>
        <taxon>Actinopterygii</taxon>
        <taxon>Neopterygii</taxon>
        <taxon>Teleostei</taxon>
        <taxon>Neoteleostei</taxon>
        <taxon>Acanthomorphata</taxon>
        <taxon>Eupercaria</taxon>
        <taxon>Tetraodontiformes</taxon>
        <taxon>Tetradontoidea</taxon>
        <taxon>Tetraodontidae</taxon>
        <taxon>Tetraodon</taxon>
    </lineage>
</organism>
<dbReference type="InterPro" id="IPR050599">
    <property type="entry name" value="VDCC_alpha-1_subunit"/>
</dbReference>
<keyword evidence="3" id="KW-0109">Calcium transport</keyword>
<dbReference type="AlphaFoldDB" id="H3CDJ2"/>
<reference evidence="14" key="3">
    <citation type="submission" date="2025-09" db="UniProtKB">
        <authorList>
            <consortium name="Ensembl"/>
        </authorList>
    </citation>
    <scope>IDENTIFICATION</scope>
</reference>
<reference evidence="15" key="1">
    <citation type="journal article" date="2004" name="Nature">
        <title>Genome duplication in the teleost fish Tetraodon nigroviridis reveals the early vertebrate proto-karyotype.</title>
        <authorList>
            <person name="Jaillon O."/>
            <person name="Aury J.-M."/>
            <person name="Brunet F."/>
            <person name="Petit J.-L."/>
            <person name="Stange-Thomann N."/>
            <person name="Mauceli E."/>
            <person name="Bouneau L."/>
            <person name="Fischer C."/>
            <person name="Ozouf-Costaz C."/>
            <person name="Bernot A."/>
            <person name="Nicaud S."/>
            <person name="Jaffe D."/>
            <person name="Fisher S."/>
            <person name="Lutfalla G."/>
            <person name="Dossat C."/>
            <person name="Segurens B."/>
            <person name="Dasilva C."/>
            <person name="Salanoubat M."/>
            <person name="Levy M."/>
            <person name="Boudet N."/>
            <person name="Castellano S."/>
            <person name="Anthouard V."/>
            <person name="Jubin C."/>
            <person name="Castelli V."/>
            <person name="Katinka M."/>
            <person name="Vacherie B."/>
            <person name="Biemont C."/>
            <person name="Skalli Z."/>
            <person name="Cattolico L."/>
            <person name="Poulain J."/>
            <person name="De Berardinis V."/>
            <person name="Cruaud C."/>
            <person name="Duprat S."/>
            <person name="Brottier P."/>
            <person name="Coutanceau J.-P."/>
            <person name="Gouzy J."/>
            <person name="Parra G."/>
            <person name="Lardier G."/>
            <person name="Chapple C."/>
            <person name="McKernan K.J."/>
            <person name="McEwan P."/>
            <person name="Bosak S."/>
            <person name="Kellis M."/>
            <person name="Volff J.-N."/>
            <person name="Guigo R."/>
            <person name="Zody M.C."/>
            <person name="Mesirov J."/>
            <person name="Lindblad-Toh K."/>
            <person name="Birren B."/>
            <person name="Nusbaum C."/>
            <person name="Kahn D."/>
            <person name="Robinson-Rechavi M."/>
            <person name="Laudet V."/>
            <person name="Schachter V."/>
            <person name="Quetier F."/>
            <person name="Saurin W."/>
            <person name="Scarpelli C."/>
            <person name="Wincker P."/>
            <person name="Lander E.S."/>
            <person name="Weissenbach J."/>
            <person name="Roest Crollius H."/>
        </authorList>
    </citation>
    <scope>NUCLEOTIDE SEQUENCE [LARGE SCALE GENOMIC DNA]</scope>
</reference>
<keyword evidence="4" id="KW-0107">Calcium channel</keyword>
<feature type="transmembrane region" description="Helical" evidence="12">
    <location>
        <begin position="119"/>
        <end position="138"/>
    </location>
</feature>
<feature type="domain" description="Ion transport" evidence="13">
    <location>
        <begin position="78"/>
        <end position="228"/>
    </location>
</feature>
<dbReference type="OMA" id="FQETIEY"/>
<keyword evidence="7" id="KW-0851">Voltage-gated channel</keyword>
<keyword evidence="5 12" id="KW-0812">Transmembrane</keyword>